<name>A0A6J4LAB8_9ACTN</name>
<gene>
    <name evidence="2" type="ORF">AVDCRST_MAG61-2913</name>
</gene>
<dbReference type="AlphaFoldDB" id="A0A6J4LAB8"/>
<dbReference type="InterPro" id="IPR036388">
    <property type="entry name" value="WH-like_DNA-bd_sf"/>
</dbReference>
<evidence type="ECO:0000313" key="2">
    <source>
        <dbReference type="EMBL" id="CAA9326924.1"/>
    </source>
</evidence>
<dbReference type="EMBL" id="CADCTT010000328">
    <property type="protein sequence ID" value="CAA9326924.1"/>
    <property type="molecule type" value="Genomic_DNA"/>
</dbReference>
<feature type="region of interest" description="Disordered" evidence="1">
    <location>
        <begin position="1"/>
        <end position="22"/>
    </location>
</feature>
<dbReference type="InterPro" id="IPR036390">
    <property type="entry name" value="WH_DNA-bd_sf"/>
</dbReference>
<dbReference type="Gene3D" id="1.10.10.10">
    <property type="entry name" value="Winged helix-like DNA-binding domain superfamily/Winged helix DNA-binding domain"/>
    <property type="match status" value="1"/>
</dbReference>
<protein>
    <recommendedName>
        <fullName evidence="3">HTH marR-type domain-containing protein</fullName>
    </recommendedName>
</protein>
<evidence type="ECO:0008006" key="3">
    <source>
        <dbReference type="Google" id="ProtNLM"/>
    </source>
</evidence>
<sequence>MAVSWTALDPAQEAPRSGTPTDARARLVVMTDLGRELVALSAPVVREVEGAWGRHLGESRTRELRRALEALREITDPFA</sequence>
<dbReference type="SUPFAM" id="SSF46785">
    <property type="entry name" value="Winged helix' DNA-binding domain"/>
    <property type="match status" value="1"/>
</dbReference>
<evidence type="ECO:0000256" key="1">
    <source>
        <dbReference type="SAM" id="MobiDB-lite"/>
    </source>
</evidence>
<proteinExistence type="predicted"/>
<reference evidence="2" key="1">
    <citation type="submission" date="2020-02" db="EMBL/GenBank/DDBJ databases">
        <authorList>
            <person name="Meier V. D."/>
        </authorList>
    </citation>
    <scope>NUCLEOTIDE SEQUENCE</scope>
    <source>
        <strain evidence="2">AVDCRST_MAG61</strain>
    </source>
</reference>
<organism evidence="2">
    <name type="scientific">uncultured Friedmanniella sp</name>
    <dbReference type="NCBI Taxonomy" id="335381"/>
    <lineage>
        <taxon>Bacteria</taxon>
        <taxon>Bacillati</taxon>
        <taxon>Actinomycetota</taxon>
        <taxon>Actinomycetes</taxon>
        <taxon>Propionibacteriales</taxon>
        <taxon>Nocardioidaceae</taxon>
        <taxon>Friedmanniella</taxon>
        <taxon>environmental samples</taxon>
    </lineage>
</organism>
<accession>A0A6J4LAB8</accession>